<name>A0A3S4UYV5_9ACTO</name>
<sequence>MDGNQAETIGQIVAGIGLGLLLLAQFFWAQAKEKFLDWRKRRVSIVKSVQRIEESTVNAHSTKLRDDVDDLASRLGIVERTVTANSEGLGRIEKTLDQLVSITQDTSDRLANEERDRYALGEQARLDHARFDRELRHLKSRVGRCPAASSDDKD</sequence>
<dbReference type="RefSeq" id="WP_126416347.1">
    <property type="nucleotide sequence ID" value="NZ_LR134476.1"/>
</dbReference>
<dbReference type="Proteomes" id="UP000269542">
    <property type="component" value="Chromosome"/>
</dbReference>
<reference evidence="2 3" key="1">
    <citation type="submission" date="2018-12" db="EMBL/GenBank/DDBJ databases">
        <authorList>
            <consortium name="Pathogen Informatics"/>
        </authorList>
    </citation>
    <scope>NUCLEOTIDE SEQUENCE [LARGE SCALE GENOMIC DNA]</scope>
    <source>
        <strain evidence="2 3">NCTC13354</strain>
    </source>
</reference>
<feature type="transmembrane region" description="Helical" evidence="1">
    <location>
        <begin position="12"/>
        <end position="31"/>
    </location>
</feature>
<organism evidence="2 3">
    <name type="scientific">Trueperella bialowiezensis</name>
    <dbReference type="NCBI Taxonomy" id="312285"/>
    <lineage>
        <taxon>Bacteria</taxon>
        <taxon>Bacillati</taxon>
        <taxon>Actinomycetota</taxon>
        <taxon>Actinomycetes</taxon>
        <taxon>Actinomycetales</taxon>
        <taxon>Actinomycetaceae</taxon>
        <taxon>Trueperella</taxon>
    </lineage>
</organism>
<proteinExistence type="predicted"/>
<keyword evidence="1" id="KW-0812">Transmembrane</keyword>
<keyword evidence="3" id="KW-1185">Reference proteome</keyword>
<protein>
    <submittedName>
        <fullName evidence="2">Uncharacterized protein</fullName>
    </submittedName>
</protein>
<evidence type="ECO:0000313" key="2">
    <source>
        <dbReference type="EMBL" id="VEI13206.1"/>
    </source>
</evidence>
<accession>A0A3S4UYV5</accession>
<dbReference type="KEGG" id="tbw:NCTC13354_00917"/>
<keyword evidence="1" id="KW-1133">Transmembrane helix</keyword>
<evidence type="ECO:0000256" key="1">
    <source>
        <dbReference type="SAM" id="Phobius"/>
    </source>
</evidence>
<dbReference type="AlphaFoldDB" id="A0A3S4UYV5"/>
<dbReference type="EMBL" id="LR134476">
    <property type="protein sequence ID" value="VEI13206.1"/>
    <property type="molecule type" value="Genomic_DNA"/>
</dbReference>
<gene>
    <name evidence="2" type="ORF">NCTC13354_00917</name>
</gene>
<keyword evidence="1" id="KW-0472">Membrane</keyword>
<evidence type="ECO:0000313" key="3">
    <source>
        <dbReference type="Proteomes" id="UP000269542"/>
    </source>
</evidence>